<comment type="pathway">
    <text evidence="2">Secondary metabolite biosynthesis.</text>
</comment>
<dbReference type="Proteomes" id="UP000650582">
    <property type="component" value="Unassembled WGS sequence"/>
</dbReference>
<dbReference type="InterPro" id="IPR002403">
    <property type="entry name" value="Cyt_P450_E_grp-IV"/>
</dbReference>
<dbReference type="InterPro" id="IPR036396">
    <property type="entry name" value="Cyt_P450_sf"/>
</dbReference>
<comment type="caution">
    <text evidence="12">The sequence shown here is derived from an EMBL/GenBank/DDBJ whole genome shotgun (WGS) entry which is preliminary data.</text>
</comment>
<gene>
    <name evidence="12" type="ORF">RHS04_01068</name>
</gene>
<name>A0A8H7LNT3_9AGAM</name>
<accession>A0A8H7LNT3</accession>
<comment type="similarity">
    <text evidence="3 10">Belongs to the cytochrome P450 family.</text>
</comment>
<evidence type="ECO:0000256" key="7">
    <source>
        <dbReference type="ARBA" id="ARBA00023004"/>
    </source>
</evidence>
<evidence type="ECO:0000256" key="11">
    <source>
        <dbReference type="SAM" id="Phobius"/>
    </source>
</evidence>
<evidence type="ECO:0000256" key="9">
    <source>
        <dbReference type="PIRSR" id="PIRSR602403-1"/>
    </source>
</evidence>
<comment type="cofactor">
    <cofactor evidence="1 9">
        <name>heme</name>
        <dbReference type="ChEBI" id="CHEBI:30413"/>
    </cofactor>
</comment>
<keyword evidence="6 10" id="KW-0560">Oxidoreductase</keyword>
<keyword evidence="11" id="KW-1133">Transmembrane helix</keyword>
<dbReference type="GO" id="GO:0020037">
    <property type="term" value="F:heme binding"/>
    <property type="evidence" value="ECO:0007669"/>
    <property type="project" value="InterPro"/>
</dbReference>
<dbReference type="PRINTS" id="PR00385">
    <property type="entry name" value="P450"/>
</dbReference>
<evidence type="ECO:0000256" key="4">
    <source>
        <dbReference type="ARBA" id="ARBA00022617"/>
    </source>
</evidence>
<organism evidence="12 13">
    <name type="scientific">Rhizoctonia solani</name>
    <dbReference type="NCBI Taxonomy" id="456999"/>
    <lineage>
        <taxon>Eukaryota</taxon>
        <taxon>Fungi</taxon>
        <taxon>Dikarya</taxon>
        <taxon>Basidiomycota</taxon>
        <taxon>Agaricomycotina</taxon>
        <taxon>Agaricomycetes</taxon>
        <taxon>Cantharellales</taxon>
        <taxon>Ceratobasidiaceae</taxon>
        <taxon>Rhizoctonia</taxon>
    </lineage>
</organism>
<evidence type="ECO:0000256" key="5">
    <source>
        <dbReference type="ARBA" id="ARBA00022723"/>
    </source>
</evidence>
<dbReference type="InterPro" id="IPR017972">
    <property type="entry name" value="Cyt_P450_CS"/>
</dbReference>
<reference evidence="12" key="1">
    <citation type="submission" date="2020-09" db="EMBL/GenBank/DDBJ databases">
        <title>Comparative genome analyses of four rice-infecting Rhizoctonia solani isolates reveal extensive enrichment of homogalacturonan modification genes.</title>
        <authorList>
            <person name="Lee D.-Y."/>
            <person name="Jeon J."/>
            <person name="Kim K.-T."/>
            <person name="Cheong K."/>
            <person name="Song H."/>
            <person name="Choi G."/>
            <person name="Ko J."/>
            <person name="Opiyo S.O."/>
            <person name="Zuo S."/>
            <person name="Madhav S."/>
            <person name="Lee Y.-H."/>
            <person name="Wang G.-L."/>
        </authorList>
    </citation>
    <scope>NUCLEOTIDE SEQUENCE</scope>
    <source>
        <strain evidence="12">AG1-IA YN-7</strain>
    </source>
</reference>
<keyword evidence="5 9" id="KW-0479">Metal-binding</keyword>
<dbReference type="GO" id="GO:0005506">
    <property type="term" value="F:iron ion binding"/>
    <property type="evidence" value="ECO:0007669"/>
    <property type="project" value="InterPro"/>
</dbReference>
<keyword evidence="11" id="KW-0472">Membrane</keyword>
<evidence type="ECO:0000313" key="13">
    <source>
        <dbReference type="Proteomes" id="UP000650582"/>
    </source>
</evidence>
<dbReference type="InterPro" id="IPR001128">
    <property type="entry name" value="Cyt_P450"/>
</dbReference>
<dbReference type="InterPro" id="IPR050121">
    <property type="entry name" value="Cytochrome_P450_monoxygenase"/>
</dbReference>
<dbReference type="Pfam" id="PF00067">
    <property type="entry name" value="p450"/>
    <property type="match status" value="1"/>
</dbReference>
<keyword evidence="7 9" id="KW-0408">Iron</keyword>
<keyword evidence="4 9" id="KW-0349">Heme</keyword>
<feature type="transmembrane region" description="Helical" evidence="11">
    <location>
        <begin position="23"/>
        <end position="40"/>
    </location>
</feature>
<evidence type="ECO:0000256" key="3">
    <source>
        <dbReference type="ARBA" id="ARBA00010617"/>
    </source>
</evidence>
<dbReference type="GO" id="GO:0004497">
    <property type="term" value="F:monooxygenase activity"/>
    <property type="evidence" value="ECO:0007669"/>
    <property type="project" value="UniProtKB-KW"/>
</dbReference>
<dbReference type="GO" id="GO:0016705">
    <property type="term" value="F:oxidoreductase activity, acting on paired donors, with incorporation or reduction of molecular oxygen"/>
    <property type="evidence" value="ECO:0007669"/>
    <property type="project" value="InterPro"/>
</dbReference>
<dbReference type="PANTHER" id="PTHR24305:SF166">
    <property type="entry name" value="CYTOCHROME P450 12A4, MITOCHONDRIAL-RELATED"/>
    <property type="match status" value="1"/>
</dbReference>
<dbReference type="Gene3D" id="1.10.630.10">
    <property type="entry name" value="Cytochrome P450"/>
    <property type="match status" value="1"/>
</dbReference>
<evidence type="ECO:0000256" key="10">
    <source>
        <dbReference type="RuleBase" id="RU000461"/>
    </source>
</evidence>
<evidence type="ECO:0000313" key="12">
    <source>
        <dbReference type="EMBL" id="KAF8685186.1"/>
    </source>
</evidence>
<dbReference type="EMBL" id="JACYCC010000024">
    <property type="protein sequence ID" value="KAF8685186.1"/>
    <property type="molecule type" value="Genomic_DNA"/>
</dbReference>
<dbReference type="PROSITE" id="PS00086">
    <property type="entry name" value="CYTOCHROME_P450"/>
    <property type="match status" value="1"/>
</dbReference>
<dbReference type="SUPFAM" id="SSF48264">
    <property type="entry name" value="Cytochrome P450"/>
    <property type="match status" value="1"/>
</dbReference>
<keyword evidence="11" id="KW-0812">Transmembrane</keyword>
<dbReference type="PRINTS" id="PR00465">
    <property type="entry name" value="EP450IV"/>
</dbReference>
<keyword evidence="8 10" id="KW-0503">Monooxygenase</keyword>
<dbReference type="PANTHER" id="PTHR24305">
    <property type="entry name" value="CYTOCHROME P450"/>
    <property type="match status" value="1"/>
</dbReference>
<evidence type="ECO:0000256" key="8">
    <source>
        <dbReference type="ARBA" id="ARBA00023033"/>
    </source>
</evidence>
<dbReference type="AlphaFoldDB" id="A0A8H7LNT3"/>
<feature type="binding site" description="axial binding residue" evidence="9">
    <location>
        <position position="495"/>
    </location>
    <ligand>
        <name>heme</name>
        <dbReference type="ChEBI" id="CHEBI:30413"/>
    </ligand>
    <ligandPart>
        <name>Fe</name>
        <dbReference type="ChEBI" id="CHEBI:18248"/>
    </ligandPart>
</feature>
<proteinExistence type="inferred from homology"/>
<protein>
    <submittedName>
        <fullName evidence="12">Cytochrome P450</fullName>
    </submittedName>
</protein>
<evidence type="ECO:0000256" key="6">
    <source>
        <dbReference type="ARBA" id="ARBA00023002"/>
    </source>
</evidence>
<evidence type="ECO:0000256" key="2">
    <source>
        <dbReference type="ARBA" id="ARBA00005179"/>
    </source>
</evidence>
<sequence length="563" mass="62176">MSISTTRNFGSTLLQLDNSQWSQLYYLLLIISGAVGALAFRTKSTTKSNISTIDGPAPSSMVWGSACDMFDDERGLAFQDDLMKSYGSACRIQGPLGTTELWISDPRAIQEVLVKGYYDFKQTSWFNTWVKLVLGPVVATLHAAVTDAPHTKTPTMTSIARKLHEIVASEVQVNGGNTGVVDLFKWIHLISLEIIGQAALSGIGHSFGILEGKVPDYLAASRDVFALISEMWYLHPFIAFLTRLGPASFRRAVVEHIAHPPAQKLKDVADTMHNTATEIMKNKKEALENGTLDSGIAAGKDMMTGLLKRNLASAPQDRMTEEELLCQVNGLLFAAHDTTSSALSCTINLLAEHQEVQAKLRDEIRGAYRSHGKDLDYDQLNSLPYLDAVCRESLRIYAPAPLVVRIAAKDWTLPLYYPIKSKDGKLMSSTINVSKGTAVYISFRAANRDERTWGSDAGEFRPDRWLKPLLESVSDARMPSVYSSIMTFSGGLRSCPGMKFALLEMNAETILSTLISNFNFDLSEEQIKWKAAGVIKPHIQYPDSTTSKEPMMPMKVTLLSDME</sequence>
<evidence type="ECO:0000256" key="1">
    <source>
        <dbReference type="ARBA" id="ARBA00001971"/>
    </source>
</evidence>